<keyword evidence="4" id="KW-1185">Reference proteome</keyword>
<evidence type="ECO:0000256" key="1">
    <source>
        <dbReference type="SAM" id="SignalP"/>
    </source>
</evidence>
<comment type="caution">
    <text evidence="3">The sequence shown here is derived from an EMBL/GenBank/DDBJ whole genome shotgun (WGS) entry which is preliminary data.</text>
</comment>
<protein>
    <recommendedName>
        <fullName evidence="2">Alginate export domain-containing protein</fullName>
    </recommendedName>
</protein>
<dbReference type="EMBL" id="JACHWY010000002">
    <property type="protein sequence ID" value="MBB3047903.1"/>
    <property type="molecule type" value="Genomic_DNA"/>
</dbReference>
<sequence length="397" mass="43014">MKKSALTCAVLALAGAGPTAADAFIDAVTGGKASGDFRLRYEDVSQDNAVKDASALTLRTHLGYETAELNGFSAKIEMEDVRIVAGQGDYTVGPTGYNPGEYSVIADPEHTELDQGYVQYKTDGFTAKLGRQVMTYDGHRFIGHVGWRQDRLTYDALKLDYAPMKGVNLSYAYLDQRNGIFAEQADVDSKDHLLNAAIDTPVGKLVVYSYMLEVDNGTDNVLDTTGVSLKGDTSLGEVKVMYALEFAQQDAEQGTVDREADYSLLELGAAAAGLTIKAGMETLGSDDSLYGFSTPLATLHKFNGWADTFLATPAVGLVDTYVSVGGKLLGGGWTVVHHQYDADEETTALDKLGNELNVVYARKFGKYYNAGIKYADYNAKDFSVDTEKLWVWVGLSF</sequence>
<evidence type="ECO:0000313" key="3">
    <source>
        <dbReference type="EMBL" id="MBB3047903.1"/>
    </source>
</evidence>
<dbReference type="AlphaFoldDB" id="A0A7W4W5L2"/>
<organism evidence="3 4">
    <name type="scientific">Litorivivens lipolytica</name>
    <dbReference type="NCBI Taxonomy" id="1524264"/>
    <lineage>
        <taxon>Bacteria</taxon>
        <taxon>Pseudomonadati</taxon>
        <taxon>Pseudomonadota</taxon>
        <taxon>Gammaproteobacteria</taxon>
        <taxon>Litorivivens</taxon>
    </lineage>
</organism>
<feature type="chain" id="PRO_5031570061" description="Alginate export domain-containing protein" evidence="1">
    <location>
        <begin position="24"/>
        <end position="397"/>
    </location>
</feature>
<dbReference type="InterPro" id="IPR025388">
    <property type="entry name" value="Alginate_export_dom"/>
</dbReference>
<dbReference type="RefSeq" id="WP_183410658.1">
    <property type="nucleotide sequence ID" value="NZ_JACHWY010000002.1"/>
</dbReference>
<dbReference type="Pfam" id="PF13372">
    <property type="entry name" value="Alginate_exp"/>
    <property type="match status" value="1"/>
</dbReference>
<gene>
    <name evidence="3" type="ORF">FHR99_002169</name>
</gene>
<feature type="domain" description="Alginate export" evidence="2">
    <location>
        <begin position="54"/>
        <end position="162"/>
    </location>
</feature>
<accession>A0A7W4W5L2</accession>
<dbReference type="Proteomes" id="UP000537130">
    <property type="component" value="Unassembled WGS sequence"/>
</dbReference>
<proteinExistence type="predicted"/>
<evidence type="ECO:0000313" key="4">
    <source>
        <dbReference type="Proteomes" id="UP000537130"/>
    </source>
</evidence>
<reference evidence="3 4" key="1">
    <citation type="submission" date="2020-08" db="EMBL/GenBank/DDBJ databases">
        <title>Genomic Encyclopedia of Type Strains, Phase III (KMG-III): the genomes of soil and plant-associated and newly described type strains.</title>
        <authorList>
            <person name="Whitman W."/>
        </authorList>
    </citation>
    <scope>NUCLEOTIDE SEQUENCE [LARGE SCALE GENOMIC DNA]</scope>
    <source>
        <strain evidence="3 4">CECT 8654</strain>
    </source>
</reference>
<evidence type="ECO:0000259" key="2">
    <source>
        <dbReference type="Pfam" id="PF13372"/>
    </source>
</evidence>
<name>A0A7W4W5L2_9GAMM</name>
<feature type="signal peptide" evidence="1">
    <location>
        <begin position="1"/>
        <end position="23"/>
    </location>
</feature>
<keyword evidence="1" id="KW-0732">Signal</keyword>